<organism evidence="2 3">
    <name type="scientific">Actinokineospora iranica</name>
    <dbReference type="NCBI Taxonomy" id="1271860"/>
    <lineage>
        <taxon>Bacteria</taxon>
        <taxon>Bacillati</taxon>
        <taxon>Actinomycetota</taxon>
        <taxon>Actinomycetes</taxon>
        <taxon>Pseudonocardiales</taxon>
        <taxon>Pseudonocardiaceae</taxon>
        <taxon>Actinokineospora</taxon>
    </lineage>
</organism>
<dbReference type="Proteomes" id="UP000199501">
    <property type="component" value="Unassembled WGS sequence"/>
</dbReference>
<name>A0A1G6XU76_9PSEU</name>
<proteinExistence type="predicted"/>
<dbReference type="STRING" id="1271860.SAMN05216174_118104"/>
<evidence type="ECO:0000313" key="3">
    <source>
        <dbReference type="Proteomes" id="UP000199501"/>
    </source>
</evidence>
<sequence>MHALPPQDSGQRVGKPINDEIAGSADSIHPHSFLHDAVSRYRIFAITCPFHGRVGWKWLRDNDPDGWADAVAFDKAIRHGHPHATAQGQPLRGQYFLHRSCVPLDQADLDTPTKTTRHLRLITSPTVTNEDGGSDGCSPWSCRSGEPATASEERAA</sequence>
<dbReference type="EMBL" id="FMZZ01000018">
    <property type="protein sequence ID" value="SDD80965.1"/>
    <property type="molecule type" value="Genomic_DNA"/>
</dbReference>
<protein>
    <submittedName>
        <fullName evidence="2">Uncharacterized protein</fullName>
    </submittedName>
</protein>
<gene>
    <name evidence="2" type="ORF">SAMN05216174_118104</name>
</gene>
<feature type="region of interest" description="Disordered" evidence="1">
    <location>
        <begin position="1"/>
        <end position="22"/>
    </location>
</feature>
<feature type="region of interest" description="Disordered" evidence="1">
    <location>
        <begin position="124"/>
        <end position="156"/>
    </location>
</feature>
<evidence type="ECO:0000256" key="1">
    <source>
        <dbReference type="SAM" id="MobiDB-lite"/>
    </source>
</evidence>
<reference evidence="3" key="1">
    <citation type="submission" date="2016-10" db="EMBL/GenBank/DDBJ databases">
        <authorList>
            <person name="Varghese N."/>
            <person name="Submissions S."/>
        </authorList>
    </citation>
    <scope>NUCLEOTIDE SEQUENCE [LARGE SCALE GENOMIC DNA]</scope>
    <source>
        <strain evidence="3">IBRC-M 10403</strain>
    </source>
</reference>
<evidence type="ECO:0000313" key="2">
    <source>
        <dbReference type="EMBL" id="SDD80965.1"/>
    </source>
</evidence>
<keyword evidence="3" id="KW-1185">Reference proteome</keyword>
<accession>A0A1G6XU76</accession>
<dbReference type="AlphaFoldDB" id="A0A1G6XU76"/>